<proteinExistence type="predicted"/>
<name>A0ABX1C5A3_9ACTN</name>
<dbReference type="InterPro" id="IPR036052">
    <property type="entry name" value="TrpB-like_PALP_sf"/>
</dbReference>
<keyword evidence="6" id="KW-1185">Reference proteome</keyword>
<feature type="region of interest" description="Disordered" evidence="3">
    <location>
        <begin position="345"/>
        <end position="392"/>
    </location>
</feature>
<dbReference type="InterPro" id="IPR050214">
    <property type="entry name" value="Cys_Synth/Cystath_Beta-Synth"/>
</dbReference>
<dbReference type="Proteomes" id="UP000695264">
    <property type="component" value="Unassembled WGS sequence"/>
</dbReference>
<feature type="compositionally biased region" description="Gly residues" evidence="3">
    <location>
        <begin position="347"/>
        <end position="361"/>
    </location>
</feature>
<dbReference type="PANTHER" id="PTHR10314">
    <property type="entry name" value="CYSTATHIONINE BETA-SYNTHASE"/>
    <property type="match status" value="1"/>
</dbReference>
<evidence type="ECO:0000313" key="6">
    <source>
        <dbReference type="Proteomes" id="UP000695264"/>
    </source>
</evidence>
<dbReference type="InterPro" id="IPR001926">
    <property type="entry name" value="TrpB-like_PALP"/>
</dbReference>
<feature type="domain" description="Tryptophan synthase beta chain-like PALP" evidence="4">
    <location>
        <begin position="43"/>
        <end position="283"/>
    </location>
</feature>
<dbReference type="RefSeq" id="WP_168103725.1">
    <property type="nucleotide sequence ID" value="NZ_JAATEN010000021.1"/>
</dbReference>
<reference evidence="5 6" key="1">
    <citation type="submission" date="2020-03" db="EMBL/GenBank/DDBJ databases">
        <title>WGS of actinomycetes isolated from Thailand.</title>
        <authorList>
            <person name="Thawai C."/>
        </authorList>
    </citation>
    <scope>NUCLEOTIDE SEQUENCE [LARGE SCALE GENOMIC DNA]</scope>
    <source>
        <strain evidence="5 6">PLAI 1-29</strain>
    </source>
</reference>
<dbReference type="Pfam" id="PF00291">
    <property type="entry name" value="PALP"/>
    <property type="match status" value="1"/>
</dbReference>
<evidence type="ECO:0000256" key="1">
    <source>
        <dbReference type="ARBA" id="ARBA00001933"/>
    </source>
</evidence>
<gene>
    <name evidence="5" type="ORF">HCK00_21805</name>
</gene>
<evidence type="ECO:0000259" key="4">
    <source>
        <dbReference type="Pfam" id="PF00291"/>
    </source>
</evidence>
<keyword evidence="2" id="KW-0663">Pyridoxal phosphate</keyword>
<sequence length="392" mass="41423">MTAVRTAPPLPEPVVHDHVTDAIKAPDLLRLTGTTVLARFETLKVYAALGAVRTLLERGTVRPGQTLVDSSSGIYALALAMACHRYGLGCHIVASTTVDAALRAQLEVLGATVDQMPPSRSLRLDQERRVGRVRRLLADRPGMHWMRQYHDAVHYAGYREFADLVDRALPGVPLGVVAAVGTGASTAGLVLPLRRRGRDVRLVGLQPFGSVTFGSEGFSDPEAIIAGIGSSIPFDNVRHELYDRVHWLDFRHAMAGAVALLRDHAVFAGLSTGAAYLAGAWEAARDPGRTHLVIGADTGHRYTERVFARHREAADPGRLAPRRIGSLAELAPPWSVLDWNRRPYETGAGGRGGPGGGGGGPAAAEGAGPPLVAPAPRPATAAPRTTGKGGGP</sequence>
<accession>A0ABX1C5A3</accession>
<evidence type="ECO:0000313" key="5">
    <source>
        <dbReference type="EMBL" id="NJQ03097.1"/>
    </source>
</evidence>
<organism evidence="5 6">
    <name type="scientific">Streptomyces zingiberis</name>
    <dbReference type="NCBI Taxonomy" id="2053010"/>
    <lineage>
        <taxon>Bacteria</taxon>
        <taxon>Bacillati</taxon>
        <taxon>Actinomycetota</taxon>
        <taxon>Actinomycetes</taxon>
        <taxon>Kitasatosporales</taxon>
        <taxon>Streptomycetaceae</taxon>
        <taxon>Streptomyces</taxon>
    </lineage>
</organism>
<protein>
    <submittedName>
        <fullName evidence="5">Pyridoxal-phosphate dependent enzyme</fullName>
    </submittedName>
</protein>
<dbReference type="Gene3D" id="3.40.50.1100">
    <property type="match status" value="2"/>
</dbReference>
<comment type="caution">
    <text evidence="5">The sequence shown here is derived from an EMBL/GenBank/DDBJ whole genome shotgun (WGS) entry which is preliminary data.</text>
</comment>
<evidence type="ECO:0000256" key="3">
    <source>
        <dbReference type="SAM" id="MobiDB-lite"/>
    </source>
</evidence>
<dbReference type="SUPFAM" id="SSF53686">
    <property type="entry name" value="Tryptophan synthase beta subunit-like PLP-dependent enzymes"/>
    <property type="match status" value="1"/>
</dbReference>
<dbReference type="EMBL" id="JAATEN010000021">
    <property type="protein sequence ID" value="NJQ03097.1"/>
    <property type="molecule type" value="Genomic_DNA"/>
</dbReference>
<comment type="cofactor">
    <cofactor evidence="1">
        <name>pyridoxal 5'-phosphate</name>
        <dbReference type="ChEBI" id="CHEBI:597326"/>
    </cofactor>
</comment>
<evidence type="ECO:0000256" key="2">
    <source>
        <dbReference type="ARBA" id="ARBA00022898"/>
    </source>
</evidence>